<protein>
    <submittedName>
        <fullName evidence="2">Uncharacterized protein</fullName>
    </submittedName>
</protein>
<proteinExistence type="predicted"/>
<dbReference type="WBParaSite" id="PEQ_0000054101-mRNA-1">
    <property type="protein sequence ID" value="PEQ_0000054101-mRNA-1"/>
    <property type="gene ID" value="PEQ_0000054101"/>
</dbReference>
<organism evidence="1 2">
    <name type="scientific">Parascaris equorum</name>
    <name type="common">Equine roundworm</name>
    <dbReference type="NCBI Taxonomy" id="6256"/>
    <lineage>
        <taxon>Eukaryota</taxon>
        <taxon>Metazoa</taxon>
        <taxon>Ecdysozoa</taxon>
        <taxon>Nematoda</taxon>
        <taxon>Chromadorea</taxon>
        <taxon>Rhabditida</taxon>
        <taxon>Spirurina</taxon>
        <taxon>Ascaridomorpha</taxon>
        <taxon>Ascaridoidea</taxon>
        <taxon>Ascarididae</taxon>
        <taxon>Parascaris</taxon>
    </lineage>
</organism>
<keyword evidence="1" id="KW-1185">Reference proteome</keyword>
<dbReference type="AlphaFoldDB" id="A0A914R787"/>
<reference evidence="2" key="1">
    <citation type="submission" date="2022-11" db="UniProtKB">
        <authorList>
            <consortium name="WormBaseParasite"/>
        </authorList>
    </citation>
    <scope>IDENTIFICATION</scope>
</reference>
<accession>A0A914R787</accession>
<sequence>MTIKYDLDEECRSLNCMQRISTLTPDQMRAFHEKSQHSLGFVSFLKSLLSCELDWHASRGEYFFILVALLH</sequence>
<evidence type="ECO:0000313" key="1">
    <source>
        <dbReference type="Proteomes" id="UP000887564"/>
    </source>
</evidence>
<name>A0A914R787_PAREQ</name>
<dbReference type="Proteomes" id="UP000887564">
    <property type="component" value="Unplaced"/>
</dbReference>
<evidence type="ECO:0000313" key="2">
    <source>
        <dbReference type="WBParaSite" id="PEQ_0000054101-mRNA-1"/>
    </source>
</evidence>